<dbReference type="InterPro" id="IPR049742">
    <property type="entry name" value="35NBP"/>
</dbReference>
<dbReference type="InterPro" id="IPR004013">
    <property type="entry name" value="PHP_dom"/>
</dbReference>
<dbReference type="Gene3D" id="1.10.150.650">
    <property type="match status" value="1"/>
</dbReference>
<dbReference type="AlphaFoldDB" id="A0A842HNW4"/>
<dbReference type="SMART" id="SM00481">
    <property type="entry name" value="POLIIIAc"/>
    <property type="match status" value="1"/>
</dbReference>
<dbReference type="Proteomes" id="UP000545386">
    <property type="component" value="Unassembled WGS sequence"/>
</dbReference>
<organism evidence="2 3">
    <name type="scientific">Pusillimonas minor</name>
    <dbReference type="NCBI Taxonomy" id="2697024"/>
    <lineage>
        <taxon>Bacteria</taxon>
        <taxon>Pseudomonadati</taxon>
        <taxon>Pseudomonadota</taxon>
        <taxon>Betaproteobacteria</taxon>
        <taxon>Burkholderiales</taxon>
        <taxon>Alcaligenaceae</taxon>
        <taxon>Pusillimonas</taxon>
    </lineage>
</organism>
<dbReference type="SUPFAM" id="SSF89550">
    <property type="entry name" value="PHP domain-like"/>
    <property type="match status" value="1"/>
</dbReference>
<dbReference type="GO" id="GO:0004534">
    <property type="term" value="F:5'-3' RNA exonuclease activity"/>
    <property type="evidence" value="ECO:0007669"/>
    <property type="project" value="TreeGrafter"/>
</dbReference>
<accession>A0A842HNW4</accession>
<dbReference type="PANTHER" id="PTHR42924">
    <property type="entry name" value="EXONUCLEASE"/>
    <property type="match status" value="1"/>
</dbReference>
<dbReference type="InterPro" id="IPR016195">
    <property type="entry name" value="Pol/histidinol_Pase-like"/>
</dbReference>
<proteinExistence type="predicted"/>
<dbReference type="GO" id="GO:0035312">
    <property type="term" value="F:5'-3' DNA exonuclease activity"/>
    <property type="evidence" value="ECO:0007669"/>
    <property type="project" value="TreeGrafter"/>
</dbReference>
<dbReference type="PANTHER" id="PTHR42924:SF3">
    <property type="entry name" value="POLYMERASE_HISTIDINOL PHOSPHATASE N-TERMINAL DOMAIN-CONTAINING PROTEIN"/>
    <property type="match status" value="1"/>
</dbReference>
<keyword evidence="3" id="KW-1185">Reference proteome</keyword>
<name>A0A842HNW4_9BURK</name>
<dbReference type="InterPro" id="IPR052018">
    <property type="entry name" value="PHP_domain"/>
</dbReference>
<evidence type="ECO:0000313" key="3">
    <source>
        <dbReference type="Proteomes" id="UP000545386"/>
    </source>
</evidence>
<dbReference type="NCBIfam" id="NF041577">
    <property type="entry name" value="nside_bi_sphtase"/>
    <property type="match status" value="1"/>
</dbReference>
<dbReference type="EMBL" id="JACJUU010000003">
    <property type="protein sequence ID" value="MBC2769584.1"/>
    <property type="molecule type" value="Genomic_DNA"/>
</dbReference>
<evidence type="ECO:0000259" key="1">
    <source>
        <dbReference type="SMART" id="SM00481"/>
    </source>
</evidence>
<dbReference type="RefSeq" id="WP_185779293.1">
    <property type="nucleotide sequence ID" value="NZ_JACJUU010000003.1"/>
</dbReference>
<protein>
    <submittedName>
        <fullName evidence="2">PHP domain-containing protein</fullName>
    </submittedName>
</protein>
<gene>
    <name evidence="2" type="ORF">GTU67_06610</name>
</gene>
<dbReference type="Pfam" id="PF02811">
    <property type="entry name" value="PHP"/>
    <property type="match status" value="1"/>
</dbReference>
<comment type="caution">
    <text evidence="2">The sequence shown here is derived from an EMBL/GenBank/DDBJ whole genome shotgun (WGS) entry which is preliminary data.</text>
</comment>
<dbReference type="InterPro" id="IPR003141">
    <property type="entry name" value="Pol/His_phosphatase_N"/>
</dbReference>
<feature type="domain" description="Polymerase/histidinol phosphatase N-terminal" evidence="1">
    <location>
        <begin position="9"/>
        <end position="74"/>
    </location>
</feature>
<evidence type="ECO:0000313" key="2">
    <source>
        <dbReference type="EMBL" id="MBC2769584.1"/>
    </source>
</evidence>
<sequence>MAVAAPLNVDLHCHSSFSDGVLAPEALAQRAHKQGVQVWSLTDHDELGGLAQAAKAAADQGLVFIPGVEISVSWARQTVHIVGLNIDPEHAGLVNALNELRSWRESRARDMGDKLATLGFDGCYEGALTYADNPQLLSRTHFARYMVSRGWFKTMQDVFDRYLGDGKPGNVPTRWASLEDAVNWIRAAGGMAVIAHPGRYKFDDTQFDALYEVFRDAGGQGIEVVTGSHRPDQYATYAQIAKHYGFKASRGSDFHSPDESPADLGALPPLPQGLKPVWADWV</sequence>
<dbReference type="Gene3D" id="3.20.20.140">
    <property type="entry name" value="Metal-dependent hydrolases"/>
    <property type="match status" value="1"/>
</dbReference>
<dbReference type="CDD" id="cd07438">
    <property type="entry name" value="PHP_HisPPase_AMP"/>
    <property type="match status" value="1"/>
</dbReference>
<reference evidence="2 3" key="1">
    <citation type="submission" date="2020-08" db="EMBL/GenBank/DDBJ databases">
        <title>Paraeoetvoesia sp. YC-7-48 draft genome sequence.</title>
        <authorList>
            <person name="Yao L."/>
        </authorList>
    </citation>
    <scope>NUCLEOTIDE SEQUENCE [LARGE SCALE GENOMIC DNA]</scope>
    <source>
        <strain evidence="3">YC-7-48</strain>
    </source>
</reference>